<gene>
    <name evidence="4" type="ORF">CLG96_03110</name>
</gene>
<keyword evidence="5" id="KW-1185">Reference proteome</keyword>
<comment type="similarity">
    <text evidence="1">Belongs to the glycosyl hydrolase 16 family.</text>
</comment>
<dbReference type="InterPro" id="IPR000757">
    <property type="entry name" value="Beta-glucanase-like"/>
</dbReference>
<name>A0A2T5G1V5_9SPHN</name>
<accession>A0A2T5G1V5</accession>
<proteinExistence type="inferred from homology"/>
<dbReference type="PROSITE" id="PS51762">
    <property type="entry name" value="GH16_2"/>
    <property type="match status" value="1"/>
</dbReference>
<reference evidence="4 5" key="1">
    <citation type="submission" date="2017-09" db="EMBL/GenBank/DDBJ databases">
        <title>Sphingomonas panjinensis sp.nov., isolated from oil-contaminated soil.</title>
        <authorList>
            <person name="Wang L."/>
            <person name="Chen L."/>
        </authorList>
    </citation>
    <scope>NUCLEOTIDE SEQUENCE [LARGE SCALE GENOMIC DNA]</scope>
    <source>
        <strain evidence="4 5">FW-11</strain>
    </source>
</reference>
<evidence type="ECO:0000256" key="2">
    <source>
        <dbReference type="SAM" id="SignalP"/>
    </source>
</evidence>
<dbReference type="Proteomes" id="UP000244162">
    <property type="component" value="Unassembled WGS sequence"/>
</dbReference>
<dbReference type="Gene3D" id="2.60.120.200">
    <property type="match status" value="1"/>
</dbReference>
<protein>
    <recommendedName>
        <fullName evidence="3">GH16 domain-containing protein</fullName>
    </recommendedName>
</protein>
<dbReference type="SUPFAM" id="SSF49899">
    <property type="entry name" value="Concanavalin A-like lectins/glucanases"/>
    <property type="match status" value="1"/>
</dbReference>
<dbReference type="RefSeq" id="WP_107966368.1">
    <property type="nucleotide sequence ID" value="NZ_NWBU01000004.1"/>
</dbReference>
<evidence type="ECO:0000313" key="5">
    <source>
        <dbReference type="Proteomes" id="UP000244162"/>
    </source>
</evidence>
<feature type="signal peptide" evidence="2">
    <location>
        <begin position="1"/>
        <end position="19"/>
    </location>
</feature>
<comment type="caution">
    <text evidence="4">The sequence shown here is derived from an EMBL/GenBank/DDBJ whole genome shotgun (WGS) entry which is preliminary data.</text>
</comment>
<evidence type="ECO:0000259" key="3">
    <source>
        <dbReference type="PROSITE" id="PS51762"/>
    </source>
</evidence>
<dbReference type="InterPro" id="IPR013320">
    <property type="entry name" value="ConA-like_dom_sf"/>
</dbReference>
<feature type="chain" id="PRO_5015735192" description="GH16 domain-containing protein" evidence="2">
    <location>
        <begin position="20"/>
        <end position="285"/>
    </location>
</feature>
<dbReference type="AlphaFoldDB" id="A0A2T5G1V5"/>
<sequence>MRARTFAISLIAVPTTAFAGGSMSVTWIEDSTGTELVLDNYDLAFTEDFNRQWSFRGPKLFAPVHTPYGAGIFDAPGEQAYKIQNGYLTLTAYQLDGKWRSGSVQTADAAQSAGTASFSPDWGFACNGCYFESRIKFRGVTTYGYWGAFWLLSPDKPDTGHVEVDAIEWYGGDPKGHHHSVHIWPKAPASHTFKSNYVGMDGVITDGNWHSYGAQVISGFAYIYVDRKEVARIALPEDFNVPLYPLVTLAILPSEVAQAVSPMRMYVDYIRAYKPRGGGAIIAGD</sequence>
<dbReference type="EMBL" id="NWBU01000004">
    <property type="protein sequence ID" value="PTQ13134.1"/>
    <property type="molecule type" value="Genomic_DNA"/>
</dbReference>
<feature type="domain" description="GH16" evidence="3">
    <location>
        <begin position="39"/>
        <end position="278"/>
    </location>
</feature>
<dbReference type="OrthoDB" id="9809583at2"/>
<dbReference type="GO" id="GO:0005975">
    <property type="term" value="P:carbohydrate metabolic process"/>
    <property type="evidence" value="ECO:0007669"/>
    <property type="project" value="InterPro"/>
</dbReference>
<evidence type="ECO:0000256" key="1">
    <source>
        <dbReference type="ARBA" id="ARBA00006865"/>
    </source>
</evidence>
<dbReference type="GO" id="GO:0004553">
    <property type="term" value="F:hydrolase activity, hydrolyzing O-glycosyl compounds"/>
    <property type="evidence" value="ECO:0007669"/>
    <property type="project" value="InterPro"/>
</dbReference>
<keyword evidence="2" id="KW-0732">Signal</keyword>
<organism evidence="4 5">
    <name type="scientific">Sphingomonas oleivorans</name>
    <dbReference type="NCBI Taxonomy" id="1735121"/>
    <lineage>
        <taxon>Bacteria</taxon>
        <taxon>Pseudomonadati</taxon>
        <taxon>Pseudomonadota</taxon>
        <taxon>Alphaproteobacteria</taxon>
        <taxon>Sphingomonadales</taxon>
        <taxon>Sphingomonadaceae</taxon>
        <taxon>Sphingomonas</taxon>
    </lineage>
</organism>
<evidence type="ECO:0000313" key="4">
    <source>
        <dbReference type="EMBL" id="PTQ13134.1"/>
    </source>
</evidence>